<protein>
    <submittedName>
        <fullName evidence="2">Uncharacterized protein</fullName>
    </submittedName>
</protein>
<feature type="region of interest" description="Disordered" evidence="1">
    <location>
        <begin position="1"/>
        <end position="24"/>
    </location>
</feature>
<evidence type="ECO:0000313" key="3">
    <source>
        <dbReference type="Proteomes" id="UP000784294"/>
    </source>
</evidence>
<proteinExistence type="predicted"/>
<dbReference type="Proteomes" id="UP000784294">
    <property type="component" value="Unassembled WGS sequence"/>
</dbReference>
<organism evidence="2 3">
    <name type="scientific">Protopolystoma xenopodis</name>
    <dbReference type="NCBI Taxonomy" id="117903"/>
    <lineage>
        <taxon>Eukaryota</taxon>
        <taxon>Metazoa</taxon>
        <taxon>Spiralia</taxon>
        <taxon>Lophotrochozoa</taxon>
        <taxon>Platyhelminthes</taxon>
        <taxon>Monogenea</taxon>
        <taxon>Polyopisthocotylea</taxon>
        <taxon>Polystomatidea</taxon>
        <taxon>Polystomatidae</taxon>
        <taxon>Protopolystoma</taxon>
    </lineage>
</organism>
<sequence length="250" mass="29876">MHDALRHNRGAIYQREPSPSHAEQMHAHRFATDISSSRFQLALSTSSRHHGQRHRRSRRRHFRRDYSSYERSDEDEKIFEMRRHSRRTPSLLSQTRTRRRCDRTRSREPIRRRRESRERPARGRVDTMNSSNGSSNSGSSDQSRLSHPTKHQRIKITKDNEPERCRMTIRLHRRHRKRDIEEALASFDDRKDDLHSEFGPNIVKRPEPCSWISSDDNPSYPDRDQVECLSFIVINCKHTLNLGANRRFYI</sequence>
<evidence type="ECO:0000313" key="2">
    <source>
        <dbReference type="EMBL" id="VEL22681.1"/>
    </source>
</evidence>
<evidence type="ECO:0000256" key="1">
    <source>
        <dbReference type="SAM" id="MobiDB-lite"/>
    </source>
</evidence>
<keyword evidence="3" id="KW-1185">Reference proteome</keyword>
<name>A0A448WXG8_9PLAT</name>
<feature type="region of interest" description="Disordered" evidence="1">
    <location>
        <begin position="42"/>
        <end position="156"/>
    </location>
</feature>
<accession>A0A448WXG8</accession>
<dbReference type="EMBL" id="CAAALY010057812">
    <property type="protein sequence ID" value="VEL22681.1"/>
    <property type="molecule type" value="Genomic_DNA"/>
</dbReference>
<feature type="compositionally biased region" description="Basic and acidic residues" evidence="1">
    <location>
        <begin position="103"/>
        <end position="125"/>
    </location>
</feature>
<reference evidence="2" key="1">
    <citation type="submission" date="2018-11" db="EMBL/GenBank/DDBJ databases">
        <authorList>
            <consortium name="Pathogen Informatics"/>
        </authorList>
    </citation>
    <scope>NUCLEOTIDE SEQUENCE</scope>
</reference>
<dbReference type="AlphaFoldDB" id="A0A448WXG8"/>
<comment type="caution">
    <text evidence="2">The sequence shown here is derived from an EMBL/GenBank/DDBJ whole genome shotgun (WGS) entry which is preliminary data.</text>
</comment>
<feature type="compositionally biased region" description="Basic residues" evidence="1">
    <location>
        <begin position="47"/>
        <end position="63"/>
    </location>
</feature>
<gene>
    <name evidence="2" type="ORF">PXEA_LOCUS16121</name>
</gene>
<feature type="compositionally biased region" description="Low complexity" evidence="1">
    <location>
        <begin position="129"/>
        <end position="140"/>
    </location>
</feature>